<comment type="catalytic activity">
    <reaction evidence="12">
        <text>1D-myo-inositol hexakisphosphate + H2O = 1D-myo-inositol 1,2,4,5,6-pentakisphosphate + phosphate</text>
        <dbReference type="Rhea" id="RHEA:16989"/>
        <dbReference type="ChEBI" id="CHEBI:15377"/>
        <dbReference type="ChEBI" id="CHEBI:43474"/>
        <dbReference type="ChEBI" id="CHEBI:57798"/>
        <dbReference type="ChEBI" id="CHEBI:58130"/>
        <dbReference type="EC" id="3.1.3.62"/>
    </reaction>
    <physiologicalReaction direction="left-to-right" evidence="12">
        <dbReference type="Rhea" id="RHEA:16990"/>
    </physiologicalReaction>
</comment>
<dbReference type="Gene3D" id="3.40.50.1240">
    <property type="entry name" value="Phosphoglycerate mutase-like"/>
    <property type="match status" value="1"/>
</dbReference>
<keyword evidence="17" id="KW-1185">Reference proteome</keyword>
<evidence type="ECO:0000256" key="14">
    <source>
        <dbReference type="SAM" id="MobiDB-lite"/>
    </source>
</evidence>
<dbReference type="PANTHER" id="PTHR20963">
    <property type="entry name" value="MULTIPLE INOSITOL POLYPHOSPHATE PHOSPHATASE-RELATED"/>
    <property type="match status" value="1"/>
</dbReference>
<comment type="subcellular location">
    <subcellularLocation>
        <location evidence="1">Membrane</location>
    </subcellularLocation>
</comment>
<evidence type="ECO:0000256" key="5">
    <source>
        <dbReference type="ARBA" id="ARBA00018097"/>
    </source>
</evidence>
<dbReference type="EC" id="3.1.3.62" evidence="4"/>
<dbReference type="Proteomes" id="UP000822688">
    <property type="component" value="Chromosome 3"/>
</dbReference>
<dbReference type="InterPro" id="IPR000560">
    <property type="entry name" value="His_Pase_clade-2"/>
</dbReference>
<gene>
    <name evidence="16" type="ORF">KC19_3G053200</name>
</gene>
<evidence type="ECO:0000256" key="7">
    <source>
        <dbReference type="ARBA" id="ARBA00022801"/>
    </source>
</evidence>
<evidence type="ECO:0000256" key="8">
    <source>
        <dbReference type="ARBA" id="ARBA00023136"/>
    </source>
</evidence>
<evidence type="ECO:0000313" key="17">
    <source>
        <dbReference type="Proteomes" id="UP000822688"/>
    </source>
</evidence>
<dbReference type="GO" id="GO:0016020">
    <property type="term" value="C:membrane"/>
    <property type="evidence" value="ECO:0007669"/>
    <property type="project" value="UniProtKB-SubCell"/>
</dbReference>
<reference evidence="16" key="1">
    <citation type="submission" date="2020-06" db="EMBL/GenBank/DDBJ databases">
        <title>WGS assembly of Ceratodon purpureus strain R40.</title>
        <authorList>
            <person name="Carey S.B."/>
            <person name="Jenkins J."/>
            <person name="Shu S."/>
            <person name="Lovell J.T."/>
            <person name="Sreedasyam A."/>
            <person name="Maumus F."/>
            <person name="Tiley G.P."/>
            <person name="Fernandez-Pozo N."/>
            <person name="Barry K."/>
            <person name="Chen C."/>
            <person name="Wang M."/>
            <person name="Lipzen A."/>
            <person name="Daum C."/>
            <person name="Saski C.A."/>
            <person name="Payton A.C."/>
            <person name="Mcbreen J.C."/>
            <person name="Conrad R.E."/>
            <person name="Kollar L.M."/>
            <person name="Olsson S."/>
            <person name="Huttunen S."/>
            <person name="Landis J.B."/>
            <person name="Wickett N.J."/>
            <person name="Johnson M.G."/>
            <person name="Rensing S.A."/>
            <person name="Grimwood J."/>
            <person name="Schmutz J."/>
            <person name="Mcdaniel S.F."/>
        </authorList>
    </citation>
    <scope>NUCLEOTIDE SEQUENCE</scope>
    <source>
        <strain evidence="16">R40</strain>
    </source>
</reference>
<keyword evidence="8 15" id="KW-0472">Membrane</keyword>
<accession>A0A8T0IHF6</accession>
<evidence type="ECO:0000256" key="2">
    <source>
        <dbReference type="ARBA" id="ARBA00008422"/>
    </source>
</evidence>
<organism evidence="16 17">
    <name type="scientific">Ceratodon purpureus</name>
    <name type="common">Fire moss</name>
    <name type="synonym">Dicranum purpureum</name>
    <dbReference type="NCBI Taxonomy" id="3225"/>
    <lineage>
        <taxon>Eukaryota</taxon>
        <taxon>Viridiplantae</taxon>
        <taxon>Streptophyta</taxon>
        <taxon>Embryophyta</taxon>
        <taxon>Bryophyta</taxon>
        <taxon>Bryophytina</taxon>
        <taxon>Bryopsida</taxon>
        <taxon>Dicranidae</taxon>
        <taxon>Pseudoditrichales</taxon>
        <taxon>Ditrichaceae</taxon>
        <taxon>Ceratodon</taxon>
    </lineage>
</organism>
<dbReference type="GO" id="GO:0052745">
    <property type="term" value="F:inositol phosphate phosphatase activity"/>
    <property type="evidence" value="ECO:0007669"/>
    <property type="project" value="TreeGrafter"/>
</dbReference>
<comment type="similarity">
    <text evidence="2">Belongs to the histidine acid phosphatase family. MINPP1 subfamily.</text>
</comment>
<keyword evidence="7" id="KW-0378">Hydrolase</keyword>
<dbReference type="InterPro" id="IPR029033">
    <property type="entry name" value="His_PPase_superfam"/>
</dbReference>
<evidence type="ECO:0000256" key="15">
    <source>
        <dbReference type="SAM" id="Phobius"/>
    </source>
</evidence>
<dbReference type="CDD" id="cd07061">
    <property type="entry name" value="HP_HAP_like"/>
    <property type="match status" value="1"/>
</dbReference>
<feature type="transmembrane region" description="Helical" evidence="15">
    <location>
        <begin position="241"/>
        <end position="262"/>
    </location>
</feature>
<evidence type="ECO:0000256" key="6">
    <source>
        <dbReference type="ARBA" id="ARBA00022729"/>
    </source>
</evidence>
<proteinExistence type="inferred from homology"/>
<dbReference type="AlphaFoldDB" id="A0A8T0IHF6"/>
<dbReference type="OrthoDB" id="6509975at2759"/>
<evidence type="ECO:0000256" key="11">
    <source>
        <dbReference type="ARBA" id="ARBA00043671"/>
    </source>
</evidence>
<evidence type="ECO:0000256" key="1">
    <source>
        <dbReference type="ARBA" id="ARBA00004370"/>
    </source>
</evidence>
<evidence type="ECO:0000256" key="3">
    <source>
        <dbReference type="ARBA" id="ARBA00012976"/>
    </source>
</evidence>
<dbReference type="PANTHER" id="PTHR20963:SF8">
    <property type="entry name" value="MULTIPLE INOSITOL POLYPHOSPHATE PHOSPHATASE 1"/>
    <property type="match status" value="1"/>
</dbReference>
<comment type="catalytic activity">
    <reaction evidence="11">
        <text>1D-myo-inositol 1,2,4,5,6-pentakisphosphate + H2O = 1D-myo-inositol 1,2,5,6-tetrakisphosphate + phosphate</text>
        <dbReference type="Rhea" id="RHEA:77115"/>
        <dbReference type="ChEBI" id="CHEBI:15377"/>
        <dbReference type="ChEBI" id="CHEBI:43474"/>
        <dbReference type="ChEBI" id="CHEBI:57798"/>
        <dbReference type="ChEBI" id="CHEBI:195535"/>
        <dbReference type="EC" id="3.1.3.62"/>
    </reaction>
    <physiologicalReaction direction="left-to-right" evidence="11">
        <dbReference type="Rhea" id="RHEA:77116"/>
    </physiologicalReaction>
</comment>
<keyword evidence="15" id="KW-0812">Transmembrane</keyword>
<feature type="compositionally biased region" description="Basic and acidic residues" evidence="14">
    <location>
        <begin position="8"/>
        <end position="19"/>
    </location>
</feature>
<sequence>MIQQINSHFEDNTEDHIEVRTPQQNPMDRPKLANQATQLGPKFQFSIEPVIDKVLIHPNSGTKRSRQSPTRRKFMLRCRRGGRRVGSSEAPGGTSECPADWPSDEDHCGVYTSKHCLSGLLNWLSIRTRIHWVWRQNFSGFGGRFQWVGRNFGGFGENFVGLEEDFGGFGGILWVCRKILVGLERILWVWRKILVGLEEFCGFGGRFWWVWREFCGFAGRFWWVWRNLVGMATGGAREKRVMVGYVGLLLVGVLVVGAFWSAGAAPANFDVREHISSSTSYAAGKGIKYGDDEVESTPEGCVPVHINLVARHGTRRPTKKRVKELEDFADRLRVLSAEAAKIQKETTSLPPAWINDWKSPWSDKWIGGELLPKGEEELYDMAQRYKIKYPEIFSEQYHPDVYPIIATQVGRSSASSVAFGMGMFAGQGTLGSGKQRAFSVITDTKGNDIHLRFHDTCMAYKESKKLRKPKVAGWQSQVYELVAKAVQGRYRLALTAHDVTTLWLLCKNEASLLNIVDRACGLFTAEEIELLEWADDLEMHHLKGYGEKLNYRMGVPLLDDVVKSMDRAMAADQSKTLVEKARLRFAHAETIIPFSCLLGLFLEGTDITRVQSEMPLDAPLRPPQKRLWRGALVAPFAANTALVLHKCPADNGAGVKYLVQALHNEKPVMMPACNGTYFCPIETFKEHVVAPHMKRSYESLCRMEVVHEPANQTFFQKFFSIPSHMFRWLFRSAPGQGMCHSGL</sequence>
<comment type="catalytic activity">
    <reaction evidence="13">
        <text>(2R)-2,3-bisphosphoglycerate + H2O = (2R)-2-phosphoglycerate + phosphate</text>
        <dbReference type="Rhea" id="RHEA:27381"/>
        <dbReference type="ChEBI" id="CHEBI:15377"/>
        <dbReference type="ChEBI" id="CHEBI:43474"/>
        <dbReference type="ChEBI" id="CHEBI:58248"/>
        <dbReference type="ChEBI" id="CHEBI:58289"/>
        <dbReference type="EC" id="3.1.3.80"/>
    </reaction>
    <physiologicalReaction direction="left-to-right" evidence="13">
        <dbReference type="Rhea" id="RHEA:27382"/>
    </physiologicalReaction>
</comment>
<name>A0A8T0IHF6_CERPU</name>
<comment type="catalytic activity">
    <reaction evidence="10">
        <text>1D-myo-inositol 1,2,5,6-tetrakisphosphate + H2O = 1D-myo-inositol 1,2,6-trisphosphate + phosphate</text>
        <dbReference type="Rhea" id="RHEA:77119"/>
        <dbReference type="ChEBI" id="CHEBI:15377"/>
        <dbReference type="ChEBI" id="CHEBI:43474"/>
        <dbReference type="ChEBI" id="CHEBI:195535"/>
        <dbReference type="ChEBI" id="CHEBI:195537"/>
        <dbReference type="EC" id="3.1.3.62"/>
    </reaction>
    <physiologicalReaction direction="left-to-right" evidence="10">
        <dbReference type="Rhea" id="RHEA:77120"/>
    </physiologicalReaction>
</comment>
<dbReference type="GO" id="GO:0003993">
    <property type="term" value="F:acid phosphatase activity"/>
    <property type="evidence" value="ECO:0007669"/>
    <property type="project" value="TreeGrafter"/>
</dbReference>
<feature type="region of interest" description="Disordered" evidence="14">
    <location>
        <begin position="1"/>
        <end position="28"/>
    </location>
</feature>
<dbReference type="Pfam" id="PF00328">
    <property type="entry name" value="His_Phos_2"/>
    <property type="match status" value="1"/>
</dbReference>
<keyword evidence="15" id="KW-1133">Transmembrane helix</keyword>
<protein>
    <recommendedName>
        <fullName evidence="5">Multiple inositol polyphosphate phosphatase 1</fullName>
        <ecNumber evidence="4">3.1.3.62</ecNumber>
        <ecNumber evidence="3">3.1.3.80</ecNumber>
    </recommendedName>
    <alternativeName>
        <fullName evidence="9">2,3-bisphosphoglycerate 3-phosphatase</fullName>
    </alternativeName>
</protein>
<dbReference type="FunFam" id="3.40.50.1240:FF:000017">
    <property type="entry name" value="Histidine acid phosphatase family protein"/>
    <property type="match status" value="1"/>
</dbReference>
<dbReference type="SUPFAM" id="SSF53254">
    <property type="entry name" value="Phosphoglycerate mutase-like"/>
    <property type="match status" value="1"/>
</dbReference>
<evidence type="ECO:0000256" key="10">
    <source>
        <dbReference type="ARBA" id="ARBA00043668"/>
    </source>
</evidence>
<keyword evidence="6" id="KW-0732">Signal</keyword>
<dbReference type="GO" id="GO:0034417">
    <property type="term" value="F:bisphosphoglycerate 3-phosphatase activity"/>
    <property type="evidence" value="ECO:0007669"/>
    <property type="project" value="UniProtKB-EC"/>
</dbReference>
<evidence type="ECO:0000256" key="4">
    <source>
        <dbReference type="ARBA" id="ARBA00013040"/>
    </source>
</evidence>
<evidence type="ECO:0000256" key="13">
    <source>
        <dbReference type="ARBA" id="ARBA00043832"/>
    </source>
</evidence>
<dbReference type="EMBL" id="CM026423">
    <property type="protein sequence ID" value="KAG0582349.1"/>
    <property type="molecule type" value="Genomic_DNA"/>
</dbReference>
<evidence type="ECO:0000313" key="16">
    <source>
        <dbReference type="EMBL" id="KAG0582349.1"/>
    </source>
</evidence>
<dbReference type="EC" id="3.1.3.80" evidence="3"/>
<comment type="caution">
    <text evidence="16">The sequence shown here is derived from an EMBL/GenBank/DDBJ whole genome shotgun (WGS) entry which is preliminary data.</text>
</comment>
<evidence type="ECO:0000256" key="12">
    <source>
        <dbReference type="ARBA" id="ARBA00043691"/>
    </source>
</evidence>
<evidence type="ECO:0000256" key="9">
    <source>
        <dbReference type="ARBA" id="ARBA00031642"/>
    </source>
</evidence>